<comment type="similarity">
    <text evidence="5">Belongs to the PIR protein family.</text>
</comment>
<evidence type="ECO:0000256" key="2">
    <source>
        <dbReference type="ARBA" id="ARBA00022512"/>
    </source>
</evidence>
<dbReference type="GO" id="GO:0031505">
    <property type="term" value="P:fungal-type cell wall organization"/>
    <property type="evidence" value="ECO:0007669"/>
    <property type="project" value="TreeGrafter"/>
</dbReference>
<accession>A0AAN7W448</accession>
<evidence type="ECO:0000256" key="3">
    <source>
        <dbReference type="ARBA" id="ARBA00022525"/>
    </source>
</evidence>
<evidence type="ECO:0000313" key="9">
    <source>
        <dbReference type="Proteomes" id="UP001310594"/>
    </source>
</evidence>
<evidence type="ECO:0000256" key="5">
    <source>
        <dbReference type="ARBA" id="ARBA00038219"/>
    </source>
</evidence>
<comment type="subcellular location">
    <subcellularLocation>
        <location evidence="1">Secreted</location>
        <location evidence="1">Cell wall</location>
    </subcellularLocation>
</comment>
<dbReference type="Pfam" id="PF22799">
    <property type="entry name" value="PIR1-like_C"/>
    <property type="match status" value="1"/>
</dbReference>
<dbReference type="EMBL" id="JAVRQU010000008">
    <property type="protein sequence ID" value="KAK5699765.1"/>
    <property type="molecule type" value="Genomic_DNA"/>
</dbReference>
<dbReference type="PANTHER" id="PTHR47254">
    <property type="entry name" value="CELL WALL MANNOPROTEIN CIS3-RELATED"/>
    <property type="match status" value="1"/>
</dbReference>
<dbReference type="InterPro" id="IPR051153">
    <property type="entry name" value="Yeast_CWMannoprotein_PIR"/>
</dbReference>
<feature type="region of interest" description="Disordered" evidence="6">
    <location>
        <begin position="367"/>
        <end position="388"/>
    </location>
</feature>
<keyword evidence="2" id="KW-0134">Cell wall</keyword>
<gene>
    <name evidence="8" type="ORF">LTR97_005896</name>
</gene>
<comment type="caution">
    <text evidence="8">The sequence shown here is derived from an EMBL/GenBank/DDBJ whole genome shotgun (WGS) entry which is preliminary data.</text>
</comment>
<sequence>MGVGASSVSSNSMLQNSAATCANYSAFASLTFAESKDWFIAPLTTSDRAFHTHSIALPSAVLSYLDAMPTMAEQMHGQPLSKCLPSISVVAESTCTYAGTALSNTTLPGSCETEVDYPFAMFVYGLDSSLRTKKRNAGIPWRAVLDYGVLLDITGRVGYIAADNRVLFDYHPPPNATYTAGWSACSSEYEYLAINGTSLFHQCGSESVYIGKPSSAKCFPVYLKWIPPSSNGPGDTGAFVAPMVHTTVSVLSTVTRLPVMQPVTHIDLAGIVSISSTETPQEGGSASTETRLQQVAATVQATASGIPESENGSGQQVSSIVMTVASSSSTPATHSAGAVSTTASAASRSAMSCKDSVCVLSSAIGSGIPETTGVATQRKLSKHEYSRE</sequence>
<proteinExistence type="inferred from homology"/>
<dbReference type="InterPro" id="IPR054508">
    <property type="entry name" value="PIR1-like_C"/>
</dbReference>
<feature type="domain" description="Cell wall mannoprotein PIR1-like C-terminal" evidence="7">
    <location>
        <begin position="148"/>
        <end position="209"/>
    </location>
</feature>
<evidence type="ECO:0000256" key="4">
    <source>
        <dbReference type="ARBA" id="ARBA00022729"/>
    </source>
</evidence>
<dbReference type="GO" id="GO:0009277">
    <property type="term" value="C:fungal-type cell wall"/>
    <property type="evidence" value="ECO:0007669"/>
    <property type="project" value="TreeGrafter"/>
</dbReference>
<evidence type="ECO:0000256" key="6">
    <source>
        <dbReference type="SAM" id="MobiDB-lite"/>
    </source>
</evidence>
<evidence type="ECO:0000256" key="1">
    <source>
        <dbReference type="ARBA" id="ARBA00004191"/>
    </source>
</evidence>
<keyword evidence="4" id="KW-0732">Signal</keyword>
<keyword evidence="3" id="KW-0964">Secreted</keyword>
<protein>
    <recommendedName>
        <fullName evidence="7">Cell wall mannoprotein PIR1-like C-terminal domain-containing protein</fullName>
    </recommendedName>
</protein>
<dbReference type="Proteomes" id="UP001310594">
    <property type="component" value="Unassembled WGS sequence"/>
</dbReference>
<dbReference type="PANTHER" id="PTHR47254:SF1">
    <property type="entry name" value="CELL WALL MANNOPROTEIN CIS3-RELATED"/>
    <property type="match status" value="1"/>
</dbReference>
<name>A0AAN7W448_9PEZI</name>
<reference evidence="8" key="1">
    <citation type="submission" date="2023-08" db="EMBL/GenBank/DDBJ databases">
        <title>Black Yeasts Isolated from many extreme environments.</title>
        <authorList>
            <person name="Coleine C."/>
            <person name="Stajich J.E."/>
            <person name="Selbmann L."/>
        </authorList>
    </citation>
    <scope>NUCLEOTIDE SEQUENCE</scope>
    <source>
        <strain evidence="8">CCFEE 5810</strain>
    </source>
</reference>
<dbReference type="AlphaFoldDB" id="A0AAN7W448"/>
<evidence type="ECO:0000313" key="8">
    <source>
        <dbReference type="EMBL" id="KAK5699765.1"/>
    </source>
</evidence>
<organism evidence="8 9">
    <name type="scientific">Elasticomyces elasticus</name>
    <dbReference type="NCBI Taxonomy" id="574655"/>
    <lineage>
        <taxon>Eukaryota</taxon>
        <taxon>Fungi</taxon>
        <taxon>Dikarya</taxon>
        <taxon>Ascomycota</taxon>
        <taxon>Pezizomycotina</taxon>
        <taxon>Dothideomycetes</taxon>
        <taxon>Dothideomycetidae</taxon>
        <taxon>Mycosphaerellales</taxon>
        <taxon>Teratosphaeriaceae</taxon>
        <taxon>Elasticomyces</taxon>
    </lineage>
</organism>
<dbReference type="GO" id="GO:0005199">
    <property type="term" value="F:structural constituent of cell wall"/>
    <property type="evidence" value="ECO:0007669"/>
    <property type="project" value="TreeGrafter"/>
</dbReference>
<evidence type="ECO:0000259" key="7">
    <source>
        <dbReference type="Pfam" id="PF22799"/>
    </source>
</evidence>